<proteinExistence type="inferred from homology"/>
<dbReference type="FunCoup" id="H3AP90">
    <property type="interactions" value="1017"/>
</dbReference>
<dbReference type="STRING" id="7897.ENSLACP00000011461"/>
<evidence type="ECO:0000256" key="4">
    <source>
        <dbReference type="ARBA" id="ARBA00022670"/>
    </source>
</evidence>
<dbReference type="Gene3D" id="3.40.50.1820">
    <property type="entry name" value="alpha/beta hydrolase"/>
    <property type="match status" value="1"/>
</dbReference>
<organism evidence="11 12">
    <name type="scientific">Latimeria chalumnae</name>
    <name type="common">Coelacanth</name>
    <dbReference type="NCBI Taxonomy" id="7897"/>
    <lineage>
        <taxon>Eukaryota</taxon>
        <taxon>Metazoa</taxon>
        <taxon>Chordata</taxon>
        <taxon>Craniata</taxon>
        <taxon>Vertebrata</taxon>
        <taxon>Euteleostomi</taxon>
        <taxon>Coelacanthiformes</taxon>
        <taxon>Coelacanthidae</taxon>
        <taxon>Latimeria</taxon>
    </lineage>
</organism>
<comment type="similarity">
    <text evidence="2 8">Belongs to the peptidase S9A family.</text>
</comment>
<sequence length="663" mass="75617">MFPFVYALSMNCSFSFHVLNPIFKTFSCQGLIRLEIEYFNSVVQKYDALTAVFKKEIETKYGKYAFSTCSPLIHLGEYVYFEEKGYIYRCKIDNGNEIPEVLVSVKHLDVHDASVQRIRLSPNQKYLAATVKSSLCEESLCVVVKLGNVPEVASILPNVFSFEWATDDTLFYTTLENLQCHQVFHAVFKAERHYTELVYTEKDPRFFVEVACTKDHRFITINSNSKSTSEVWMIDCRHPLDSPFLVQERIPGLVYHIEHRNNELYLLTNYEKGAEYKLMKTPVDAFGMENWQLVYSVKEKCKLIDMDMFKDHCVMLLKHWGTLHLDVISLNNTSTVTSVKLPSWACTFETKPNHVYSATGFSFGLASPIQPTVNFLYSLDENKLYIRKEETTPVILKDYHSERLKVKSKDGTLVPVTVFHKTPLGKLNSKPLLVHVYGAYGMDLDMSFKPEMLQLLEDGWILAYCHVRGGGELGLKWHEEGKLDKKSNGLDDLKACILQLHNLGYSQPRSTALIASSAGGVLVGALCNSNAELFRATVLRSPFLDILSTMMDLSLPLTIEEHEEWGNPHSDDAKYIKIYCPYRNIKPQRYPSILITAYENDQRVPLLGLLKYTAKLRNAVTSYASVNSNQENDYLPNIILDIQPGGDHFGPTNFEDSISETRS</sequence>
<dbReference type="GO" id="GO:0005829">
    <property type="term" value="C:cytosol"/>
    <property type="evidence" value="ECO:0007669"/>
    <property type="project" value="UniProtKB-SubCell"/>
</dbReference>
<dbReference type="Pfam" id="PF00326">
    <property type="entry name" value="Peptidase_S9"/>
    <property type="match status" value="1"/>
</dbReference>
<evidence type="ECO:0000256" key="5">
    <source>
        <dbReference type="ARBA" id="ARBA00022801"/>
    </source>
</evidence>
<reference evidence="11" key="3">
    <citation type="submission" date="2025-09" db="UniProtKB">
        <authorList>
            <consortium name="Ensembl"/>
        </authorList>
    </citation>
    <scope>IDENTIFICATION</scope>
</reference>
<evidence type="ECO:0000313" key="11">
    <source>
        <dbReference type="Ensembl" id="ENSLACP00000011461.1"/>
    </source>
</evidence>
<dbReference type="InterPro" id="IPR002470">
    <property type="entry name" value="Peptidase_S9A"/>
</dbReference>
<keyword evidence="6 8" id="KW-0720">Serine protease</keyword>
<evidence type="ECO:0000313" key="12">
    <source>
        <dbReference type="Proteomes" id="UP000008672"/>
    </source>
</evidence>
<dbReference type="InterPro" id="IPR051543">
    <property type="entry name" value="Serine_Peptidase_S9A"/>
</dbReference>
<feature type="domain" description="Peptidase S9 prolyl oligopeptidase catalytic" evidence="9">
    <location>
        <begin position="448"/>
        <end position="622"/>
    </location>
</feature>
<evidence type="ECO:0000256" key="8">
    <source>
        <dbReference type="RuleBase" id="RU368024"/>
    </source>
</evidence>
<evidence type="ECO:0000256" key="6">
    <source>
        <dbReference type="ARBA" id="ARBA00022825"/>
    </source>
</evidence>
<reference evidence="12" key="1">
    <citation type="submission" date="2011-08" db="EMBL/GenBank/DDBJ databases">
        <title>The draft genome of Latimeria chalumnae.</title>
        <authorList>
            <person name="Di Palma F."/>
            <person name="Alfoldi J."/>
            <person name="Johnson J."/>
            <person name="Berlin A."/>
            <person name="Gnerre S."/>
            <person name="Jaffe D."/>
            <person name="MacCallum I."/>
            <person name="Young S."/>
            <person name="Walker B.J."/>
            <person name="Lander E."/>
            <person name="Lindblad-Toh K."/>
        </authorList>
    </citation>
    <scope>NUCLEOTIDE SEQUENCE [LARGE SCALE GENOMIC DNA]</scope>
    <source>
        <strain evidence="12">Wild caught</strain>
    </source>
</reference>
<gene>
    <name evidence="11" type="primary">PREPL</name>
</gene>
<evidence type="ECO:0000256" key="1">
    <source>
        <dbReference type="ARBA" id="ARBA00004514"/>
    </source>
</evidence>
<keyword evidence="12" id="KW-1185">Reference proteome</keyword>
<dbReference type="Ensembl" id="ENSLACT00000011549.1">
    <property type="protein sequence ID" value="ENSLACP00000011461.1"/>
    <property type="gene ID" value="ENSLACG00000010084.1"/>
</dbReference>
<dbReference type="Pfam" id="PF02897">
    <property type="entry name" value="Peptidase_S9_N"/>
    <property type="match status" value="1"/>
</dbReference>
<keyword evidence="3" id="KW-0963">Cytoplasm</keyword>
<dbReference type="Bgee" id="ENSLACG00000010084">
    <property type="expression patterns" value="Expressed in chordate pharynx and 2 other cell types or tissues"/>
</dbReference>
<dbReference type="FunFam" id="3.40.50.1820:FF:000050">
    <property type="entry name" value="prolyl endopeptidase-like isoform X2"/>
    <property type="match status" value="1"/>
</dbReference>
<accession>H3AP90</accession>
<feature type="domain" description="Peptidase S9A N-terminal" evidence="10">
    <location>
        <begin position="99"/>
        <end position="388"/>
    </location>
</feature>
<reference evidence="11" key="2">
    <citation type="submission" date="2025-08" db="UniProtKB">
        <authorList>
            <consortium name="Ensembl"/>
        </authorList>
    </citation>
    <scope>IDENTIFICATION</scope>
</reference>
<dbReference type="GeneTree" id="ENSGT00530000063426"/>
<comment type="function">
    <text evidence="7">Serine peptidase whose precise substrate specificity remains unclear. Does not cleave peptides after a arginine or lysine residue. Regulates trans-Golgi network morphology and sorting by regulating the membrane binding of the AP-1 complex. May play a role in the regulation of synaptic vesicle exocytosis.</text>
</comment>
<dbReference type="GO" id="GO:0006508">
    <property type="term" value="P:proteolysis"/>
    <property type="evidence" value="ECO:0007669"/>
    <property type="project" value="UniProtKB-KW"/>
</dbReference>
<dbReference type="GO" id="GO:0004252">
    <property type="term" value="F:serine-type endopeptidase activity"/>
    <property type="evidence" value="ECO:0007669"/>
    <property type="project" value="UniProtKB-UniRule"/>
</dbReference>
<protein>
    <recommendedName>
        <fullName evidence="8">Prolyl endopeptidase</fullName>
        <ecNumber evidence="8">3.4.21.-</ecNumber>
    </recommendedName>
</protein>
<dbReference type="InParanoid" id="H3AP90"/>
<evidence type="ECO:0000259" key="9">
    <source>
        <dbReference type="Pfam" id="PF00326"/>
    </source>
</evidence>
<dbReference type="InterPro" id="IPR023302">
    <property type="entry name" value="Pept_S9A_N"/>
</dbReference>
<comment type="subcellular location">
    <subcellularLocation>
        <location evidence="1">Cytoplasm</location>
        <location evidence="1">Cytosol</location>
    </subcellularLocation>
</comment>
<dbReference type="Proteomes" id="UP000008672">
    <property type="component" value="Unassembled WGS sequence"/>
</dbReference>
<dbReference type="PRINTS" id="PR00862">
    <property type="entry name" value="PROLIGOPTASE"/>
</dbReference>
<dbReference type="EC" id="3.4.21.-" evidence="8"/>
<dbReference type="eggNOG" id="KOG2237">
    <property type="taxonomic scope" value="Eukaryota"/>
</dbReference>
<dbReference type="PANTHER" id="PTHR11757:SF19">
    <property type="entry name" value="PROLYL ENDOPEPTIDASE-LIKE"/>
    <property type="match status" value="1"/>
</dbReference>
<dbReference type="PANTHER" id="PTHR11757">
    <property type="entry name" value="PROTEASE FAMILY S9A OLIGOPEPTIDASE"/>
    <property type="match status" value="1"/>
</dbReference>
<dbReference type="AlphaFoldDB" id="H3AP90"/>
<dbReference type="Gene3D" id="2.130.10.120">
    <property type="entry name" value="Prolyl oligopeptidase, N-terminal domain"/>
    <property type="match status" value="1"/>
</dbReference>
<evidence type="ECO:0000256" key="2">
    <source>
        <dbReference type="ARBA" id="ARBA00005228"/>
    </source>
</evidence>
<dbReference type="OMA" id="NGYWYIT"/>
<dbReference type="GO" id="GO:0005856">
    <property type="term" value="C:cytoskeleton"/>
    <property type="evidence" value="ECO:0007669"/>
    <property type="project" value="TreeGrafter"/>
</dbReference>
<dbReference type="SUPFAM" id="SSF50993">
    <property type="entry name" value="Peptidase/esterase 'gauge' domain"/>
    <property type="match status" value="1"/>
</dbReference>
<dbReference type="SUPFAM" id="SSF53474">
    <property type="entry name" value="alpha/beta-Hydrolases"/>
    <property type="match status" value="1"/>
</dbReference>
<dbReference type="FunFam" id="2.130.10.120:FF:000002">
    <property type="entry name" value="prolyl endopeptidase-like isoform X1"/>
    <property type="match status" value="1"/>
</dbReference>
<evidence type="ECO:0000256" key="7">
    <source>
        <dbReference type="ARBA" id="ARBA00045448"/>
    </source>
</evidence>
<name>H3AP90_LATCH</name>
<dbReference type="InterPro" id="IPR029058">
    <property type="entry name" value="AB_hydrolase_fold"/>
</dbReference>
<keyword evidence="5 8" id="KW-0378">Hydrolase</keyword>
<dbReference type="InterPro" id="IPR001375">
    <property type="entry name" value="Peptidase_S9_cat"/>
</dbReference>
<evidence type="ECO:0000259" key="10">
    <source>
        <dbReference type="Pfam" id="PF02897"/>
    </source>
</evidence>
<dbReference type="EMBL" id="AFYH01103420">
    <property type="status" value="NOT_ANNOTATED_CDS"/>
    <property type="molecule type" value="Genomic_DNA"/>
</dbReference>
<dbReference type="GO" id="GO:0005794">
    <property type="term" value="C:Golgi apparatus"/>
    <property type="evidence" value="ECO:0007669"/>
    <property type="project" value="TreeGrafter"/>
</dbReference>
<keyword evidence="4 8" id="KW-0645">Protease</keyword>
<evidence type="ECO:0000256" key="3">
    <source>
        <dbReference type="ARBA" id="ARBA00022490"/>
    </source>
</evidence>